<gene>
    <name evidence="1" type="ORF">CDAR_590231</name>
</gene>
<sequence length="91" mass="10423">MKTITRADSTLTSLIAYTDIAGWNGLFLNMQNGGSIVIRAEIFVALHFQRNGAGNLEWRKKNDSTTPVEKKITVTLRMSIDKHREEKRQWC</sequence>
<proteinExistence type="predicted"/>
<dbReference type="Proteomes" id="UP001054837">
    <property type="component" value="Unassembled WGS sequence"/>
</dbReference>
<evidence type="ECO:0000313" key="2">
    <source>
        <dbReference type="Proteomes" id="UP001054837"/>
    </source>
</evidence>
<accession>A0AAV4NNH1</accession>
<name>A0AAV4NNH1_9ARAC</name>
<evidence type="ECO:0000313" key="1">
    <source>
        <dbReference type="EMBL" id="GIX86334.1"/>
    </source>
</evidence>
<protein>
    <submittedName>
        <fullName evidence="1">Uncharacterized protein</fullName>
    </submittedName>
</protein>
<dbReference type="AlphaFoldDB" id="A0AAV4NNH1"/>
<keyword evidence="2" id="KW-1185">Reference proteome</keyword>
<organism evidence="1 2">
    <name type="scientific">Caerostris darwini</name>
    <dbReference type="NCBI Taxonomy" id="1538125"/>
    <lineage>
        <taxon>Eukaryota</taxon>
        <taxon>Metazoa</taxon>
        <taxon>Ecdysozoa</taxon>
        <taxon>Arthropoda</taxon>
        <taxon>Chelicerata</taxon>
        <taxon>Arachnida</taxon>
        <taxon>Araneae</taxon>
        <taxon>Araneomorphae</taxon>
        <taxon>Entelegynae</taxon>
        <taxon>Araneoidea</taxon>
        <taxon>Araneidae</taxon>
        <taxon>Caerostris</taxon>
    </lineage>
</organism>
<reference evidence="1 2" key="1">
    <citation type="submission" date="2021-06" db="EMBL/GenBank/DDBJ databases">
        <title>Caerostris darwini draft genome.</title>
        <authorList>
            <person name="Kono N."/>
            <person name="Arakawa K."/>
        </authorList>
    </citation>
    <scope>NUCLEOTIDE SEQUENCE [LARGE SCALE GENOMIC DNA]</scope>
</reference>
<dbReference type="EMBL" id="BPLQ01001877">
    <property type="protein sequence ID" value="GIX86334.1"/>
    <property type="molecule type" value="Genomic_DNA"/>
</dbReference>
<comment type="caution">
    <text evidence="1">The sequence shown here is derived from an EMBL/GenBank/DDBJ whole genome shotgun (WGS) entry which is preliminary data.</text>
</comment>